<proteinExistence type="predicted"/>
<organism evidence="1 2">
    <name type="scientific">Reinekea thalattae</name>
    <dbReference type="NCBI Taxonomy" id="2593301"/>
    <lineage>
        <taxon>Bacteria</taxon>
        <taxon>Pseudomonadati</taxon>
        <taxon>Pseudomonadota</taxon>
        <taxon>Gammaproteobacteria</taxon>
        <taxon>Oceanospirillales</taxon>
        <taxon>Saccharospirillaceae</taxon>
        <taxon>Reinekea</taxon>
    </lineage>
</organism>
<gene>
    <name evidence="1" type="ORF">FME95_12470</name>
</gene>
<name>A0A5C8Z340_9GAMM</name>
<comment type="caution">
    <text evidence="1">The sequence shown here is derived from an EMBL/GenBank/DDBJ whole genome shotgun (WGS) entry which is preliminary data.</text>
</comment>
<dbReference type="EMBL" id="VKAD01000003">
    <property type="protein sequence ID" value="TXR51340.1"/>
    <property type="molecule type" value="Genomic_DNA"/>
</dbReference>
<evidence type="ECO:0000313" key="1">
    <source>
        <dbReference type="EMBL" id="TXR51340.1"/>
    </source>
</evidence>
<dbReference type="Gene3D" id="3.30.450.20">
    <property type="entry name" value="PAS domain"/>
    <property type="match status" value="1"/>
</dbReference>
<sequence length="327" mass="36558">MTYGGNLYLVNEDLRLLVINGKITAARREAAEFIPVLEEIRQIGEQTATVFNESINDLQQTVLLTRLNQVAFQASLAVDLMDRNLYERANDCRWWALTSAFRSLLTKPLDDQGRQQITDILVYINDLYTVYTNLYVYDSDRVIIAVSNNQQAAMVGQQASLQSGAGTTLSMTNSQAYCVSSFAASDYYSNEFTYIYNAAIFAPEDHNQAIGGIGIVFDSTPEFQAMLNDALPKNDQGLPFNQSFGLFTDRSGNVIAATENKEQIKAGDKIELEDQHVQLQAGQHEAHISHFDNERYLIGCAASEGYREYKTTGDYDNDVLALIFMPV</sequence>
<protein>
    <recommendedName>
        <fullName evidence="3">Chemotaxis protein</fullName>
    </recommendedName>
</protein>
<evidence type="ECO:0000313" key="2">
    <source>
        <dbReference type="Proteomes" id="UP000321764"/>
    </source>
</evidence>
<dbReference type="OrthoDB" id="9814866at2"/>
<evidence type="ECO:0008006" key="3">
    <source>
        <dbReference type="Google" id="ProtNLM"/>
    </source>
</evidence>
<dbReference type="RefSeq" id="WP_147714835.1">
    <property type="nucleotide sequence ID" value="NZ_VKAD01000003.1"/>
</dbReference>
<accession>A0A5C8Z340</accession>
<keyword evidence="2" id="KW-1185">Reference proteome</keyword>
<reference evidence="1 2" key="1">
    <citation type="submission" date="2019-07" db="EMBL/GenBank/DDBJ databases">
        <title>Reinekea sp. strain SSH23 genome sequencing and assembly.</title>
        <authorList>
            <person name="Kim I."/>
        </authorList>
    </citation>
    <scope>NUCLEOTIDE SEQUENCE [LARGE SCALE GENOMIC DNA]</scope>
    <source>
        <strain evidence="1 2">SSH23</strain>
    </source>
</reference>
<dbReference type="AlphaFoldDB" id="A0A5C8Z340"/>
<dbReference type="Proteomes" id="UP000321764">
    <property type="component" value="Unassembled WGS sequence"/>
</dbReference>